<feature type="transmembrane region" description="Helical" evidence="5">
    <location>
        <begin position="288"/>
        <end position="305"/>
    </location>
</feature>
<protein>
    <submittedName>
        <fullName evidence="7">MFS transporter</fullName>
    </submittedName>
</protein>
<dbReference type="PANTHER" id="PTHR23518:SF2">
    <property type="entry name" value="MAJOR FACILITATOR SUPERFAMILY TRANSPORTER"/>
    <property type="match status" value="1"/>
</dbReference>
<feature type="transmembrane region" description="Helical" evidence="5">
    <location>
        <begin position="311"/>
        <end position="337"/>
    </location>
</feature>
<dbReference type="CDD" id="cd17370">
    <property type="entry name" value="MFS_MJ1317_like"/>
    <property type="match status" value="1"/>
</dbReference>
<accession>A0A918EEA8</accession>
<evidence type="ECO:0000259" key="6">
    <source>
        <dbReference type="PROSITE" id="PS50850"/>
    </source>
</evidence>
<dbReference type="Gene3D" id="1.20.1250.20">
    <property type="entry name" value="MFS general substrate transporter like domains"/>
    <property type="match status" value="2"/>
</dbReference>
<reference evidence="7" key="2">
    <citation type="submission" date="2020-09" db="EMBL/GenBank/DDBJ databases">
        <authorList>
            <person name="Sun Q."/>
            <person name="Ohkuma M."/>
        </authorList>
    </citation>
    <scope>NUCLEOTIDE SEQUENCE</scope>
    <source>
        <strain evidence="7">JCM 3313</strain>
    </source>
</reference>
<dbReference type="AlphaFoldDB" id="A0A918EEA8"/>
<keyword evidence="4 5" id="KW-0472">Membrane</keyword>
<feature type="transmembrane region" description="Helical" evidence="5">
    <location>
        <begin position="42"/>
        <end position="64"/>
    </location>
</feature>
<evidence type="ECO:0000256" key="2">
    <source>
        <dbReference type="ARBA" id="ARBA00022692"/>
    </source>
</evidence>
<feature type="transmembrane region" description="Helical" evidence="5">
    <location>
        <begin position="255"/>
        <end position="276"/>
    </location>
</feature>
<dbReference type="EMBL" id="BMRG01000008">
    <property type="protein sequence ID" value="GGP64330.1"/>
    <property type="molecule type" value="Genomic_DNA"/>
</dbReference>
<evidence type="ECO:0000313" key="7">
    <source>
        <dbReference type="EMBL" id="GGP64330.1"/>
    </source>
</evidence>
<feature type="transmembrane region" description="Helical" evidence="5">
    <location>
        <begin position="358"/>
        <end position="375"/>
    </location>
</feature>
<name>A0A918EEA8_9PSEU</name>
<organism evidence="7 8">
    <name type="scientific">Saccharothrix coeruleofusca</name>
    <dbReference type="NCBI Taxonomy" id="33919"/>
    <lineage>
        <taxon>Bacteria</taxon>
        <taxon>Bacillati</taxon>
        <taxon>Actinomycetota</taxon>
        <taxon>Actinomycetes</taxon>
        <taxon>Pseudonocardiales</taxon>
        <taxon>Pseudonocardiaceae</taxon>
        <taxon>Saccharothrix</taxon>
    </lineage>
</organism>
<evidence type="ECO:0000256" key="1">
    <source>
        <dbReference type="ARBA" id="ARBA00004651"/>
    </source>
</evidence>
<feature type="transmembrane region" description="Helical" evidence="5">
    <location>
        <begin position="381"/>
        <end position="400"/>
    </location>
</feature>
<dbReference type="InterPro" id="IPR036259">
    <property type="entry name" value="MFS_trans_sf"/>
</dbReference>
<dbReference type="GO" id="GO:0005886">
    <property type="term" value="C:plasma membrane"/>
    <property type="evidence" value="ECO:0007669"/>
    <property type="project" value="UniProtKB-SubCell"/>
</dbReference>
<dbReference type="PANTHER" id="PTHR23518">
    <property type="entry name" value="C-METHYLTRANSFERASE"/>
    <property type="match status" value="1"/>
</dbReference>
<dbReference type="InterPro" id="IPR011701">
    <property type="entry name" value="MFS"/>
</dbReference>
<feature type="transmembrane region" description="Helical" evidence="5">
    <location>
        <begin position="178"/>
        <end position="197"/>
    </location>
</feature>
<evidence type="ECO:0000256" key="3">
    <source>
        <dbReference type="ARBA" id="ARBA00022989"/>
    </source>
</evidence>
<gene>
    <name evidence="7" type="ORF">GCM10010185_41010</name>
</gene>
<proteinExistence type="predicted"/>
<dbReference type="PROSITE" id="PS50850">
    <property type="entry name" value="MFS"/>
    <property type="match status" value="1"/>
</dbReference>
<sequence length="403" mass="40824">MYLSTTDRPRTLGWKGVSGNVLALGAVSLITDVSSEMVTAVLPLYLVVGLQFSPAAYGVVDGLYTGATTLLRLVGGFLADLTDRRKAVAGLGYGLSAVAKLGLLATSAAGIGAAIAVDRAGKGLRTAPRDALITLSTPVHDLGRAFGVHRAMDGAGAFLGPLVALAVLAAAGQSFDSVFVTSACVAALGVVVLVLFVRDHREAPAARPEPVRPRAVGALLRDGGVRRVVAAAVLLGLATVGDGFVYLLLQQREGLSLGWFPLLAVGTSLVYLLLAAPLGALADRVGRLPVVLGGYALLVLVHLLLSGPLGGWPLVGLVLLLYGAFYAATDGVLIALAGPLLPARLRATGIALVQSGQALAYLGSSVLFGLAWQHFGPEAASGIAAAGVALALVGTAALLGRRS</sequence>
<dbReference type="Pfam" id="PF07690">
    <property type="entry name" value="MFS_1"/>
    <property type="match status" value="1"/>
</dbReference>
<evidence type="ECO:0000256" key="5">
    <source>
        <dbReference type="SAM" id="Phobius"/>
    </source>
</evidence>
<comment type="caution">
    <text evidence="7">The sequence shown here is derived from an EMBL/GenBank/DDBJ whole genome shotgun (WGS) entry which is preliminary data.</text>
</comment>
<keyword evidence="8" id="KW-1185">Reference proteome</keyword>
<feature type="domain" description="Major facilitator superfamily (MFS) profile" evidence="6">
    <location>
        <begin position="20"/>
        <end position="403"/>
    </location>
</feature>
<feature type="transmembrane region" description="Helical" evidence="5">
    <location>
        <begin position="228"/>
        <end position="249"/>
    </location>
</feature>
<keyword evidence="3 5" id="KW-1133">Transmembrane helix</keyword>
<dbReference type="InterPro" id="IPR020846">
    <property type="entry name" value="MFS_dom"/>
</dbReference>
<dbReference type="Proteomes" id="UP000639606">
    <property type="component" value="Unassembled WGS sequence"/>
</dbReference>
<feature type="transmembrane region" description="Helical" evidence="5">
    <location>
        <begin position="154"/>
        <end position="172"/>
    </location>
</feature>
<reference evidence="7" key="1">
    <citation type="journal article" date="2014" name="Int. J. Syst. Evol. Microbiol.">
        <title>Complete genome sequence of Corynebacterium casei LMG S-19264T (=DSM 44701T), isolated from a smear-ripened cheese.</title>
        <authorList>
            <consortium name="US DOE Joint Genome Institute (JGI-PGF)"/>
            <person name="Walter F."/>
            <person name="Albersmeier A."/>
            <person name="Kalinowski J."/>
            <person name="Ruckert C."/>
        </authorList>
    </citation>
    <scope>NUCLEOTIDE SEQUENCE</scope>
    <source>
        <strain evidence="7">JCM 3313</strain>
    </source>
</reference>
<dbReference type="GO" id="GO:0022857">
    <property type="term" value="F:transmembrane transporter activity"/>
    <property type="evidence" value="ECO:0007669"/>
    <property type="project" value="InterPro"/>
</dbReference>
<dbReference type="SUPFAM" id="SSF103473">
    <property type="entry name" value="MFS general substrate transporter"/>
    <property type="match status" value="1"/>
</dbReference>
<evidence type="ECO:0000313" key="8">
    <source>
        <dbReference type="Proteomes" id="UP000639606"/>
    </source>
</evidence>
<keyword evidence="2 5" id="KW-0812">Transmembrane</keyword>
<comment type="subcellular location">
    <subcellularLocation>
        <location evidence="1">Cell membrane</location>
        <topology evidence="1">Multi-pass membrane protein</topology>
    </subcellularLocation>
</comment>
<evidence type="ECO:0000256" key="4">
    <source>
        <dbReference type="ARBA" id="ARBA00023136"/>
    </source>
</evidence>
<dbReference type="RefSeq" id="WP_189224910.1">
    <property type="nucleotide sequence ID" value="NZ_BMRG01000008.1"/>
</dbReference>